<organism evidence="3 4">
    <name type="scientific">Lophiostoma macrostomum CBS 122681</name>
    <dbReference type="NCBI Taxonomy" id="1314788"/>
    <lineage>
        <taxon>Eukaryota</taxon>
        <taxon>Fungi</taxon>
        <taxon>Dikarya</taxon>
        <taxon>Ascomycota</taxon>
        <taxon>Pezizomycotina</taxon>
        <taxon>Dothideomycetes</taxon>
        <taxon>Pleosporomycetidae</taxon>
        <taxon>Pleosporales</taxon>
        <taxon>Lophiostomataceae</taxon>
        <taxon>Lophiostoma</taxon>
    </lineage>
</organism>
<name>A0A6A6TTW2_9PLEO</name>
<dbReference type="GO" id="GO:0005975">
    <property type="term" value="P:carbohydrate metabolic process"/>
    <property type="evidence" value="ECO:0007669"/>
    <property type="project" value="InterPro"/>
</dbReference>
<dbReference type="PANTHER" id="PTHR47791">
    <property type="entry name" value="MEIOTICALLY UP-REGULATED GENE 191 PROTEIN"/>
    <property type="match status" value="1"/>
</dbReference>
<dbReference type="InterPro" id="IPR008928">
    <property type="entry name" value="6-hairpin_glycosidase_sf"/>
</dbReference>
<dbReference type="GO" id="GO:0016787">
    <property type="term" value="F:hydrolase activity"/>
    <property type="evidence" value="ECO:0007669"/>
    <property type="project" value="UniProtKB-KW"/>
</dbReference>
<feature type="region of interest" description="Disordered" evidence="1">
    <location>
        <begin position="290"/>
        <end position="310"/>
    </location>
</feature>
<dbReference type="PANTHER" id="PTHR47791:SF2">
    <property type="entry name" value="ENDO MANNANASE, GH76 FAMILY (EUROFUNG)"/>
    <property type="match status" value="1"/>
</dbReference>
<feature type="signal peptide" evidence="2">
    <location>
        <begin position="1"/>
        <end position="28"/>
    </location>
</feature>
<protein>
    <submittedName>
        <fullName evidence="3">Glycoside hydrolase family 76 protein</fullName>
    </submittedName>
</protein>
<gene>
    <name evidence="3" type="ORF">K491DRAFT_687043</name>
</gene>
<feature type="compositionally biased region" description="Basic and acidic residues" evidence="1">
    <location>
        <begin position="549"/>
        <end position="562"/>
    </location>
</feature>
<keyword evidence="3" id="KW-0378">Hydrolase</keyword>
<feature type="region of interest" description="Disordered" evidence="1">
    <location>
        <begin position="533"/>
        <end position="562"/>
    </location>
</feature>
<keyword evidence="4" id="KW-1185">Reference proteome</keyword>
<dbReference type="InterPro" id="IPR005198">
    <property type="entry name" value="Glyco_hydro_76"/>
</dbReference>
<keyword evidence="2" id="KW-0732">Signal</keyword>
<sequence>MKFKGALGSRLFWVVLPSLFSFSEPSNAIAGRGRDVVDLDNAIKPSEDAFFFHKPSNGASQLPMSSPSLRPDFPSPMTATNVLQELHNALEVMQTEYFALWIGKWTTAIDWTAAVMGTHVSAALYSLSHSVEYTLPGTFDRERKLDVEAQMVENEINKYFAQSTTYFFGEDHFAIRNQAYDDILWVVLGWLDSIKFIKSHSDLHYPPTDWSDGTSDWHGRQFIPAFAHRARVFYELAEKGWDWRLCGGGMTWSPHLLPYKNAITNELFISASISMYLNFPGDANCSPFMSSDPGGRQQADPHQQTERARSTACTASPYEAIYDPIYLVNAINGYDWLKNSGMTNARGLYVDGFHITDYYKNRSKTDCDDRNEMVYTYNQGVLLSGLRGLWEGTGNVTYLIDGHELIGNVVRATGWEDADANAASGRQLHSDEWSGLGSNGILTELCDPYGTCSQNGHTFKGIFFHHLTTFCAPLPRFAVQPGKTYGAAPEVRALHRRSCNEYAPWVMHNGEAALKTKDSKGRFGAWWGASLQDTAKEPPQSPGSLLPEGAHDYRNDPHSGGHLKENTQMHAMTPGGVDASDLNDRGRGRTVETQGGGVAVTRAMWEFLRHYEKDS</sequence>
<dbReference type="Pfam" id="PF03663">
    <property type="entry name" value="Glyco_hydro_76"/>
    <property type="match status" value="1"/>
</dbReference>
<dbReference type="SUPFAM" id="SSF48208">
    <property type="entry name" value="Six-hairpin glycosidases"/>
    <property type="match status" value="1"/>
</dbReference>
<accession>A0A6A6TTW2</accession>
<reference evidence="3" key="1">
    <citation type="journal article" date="2020" name="Stud. Mycol.">
        <title>101 Dothideomycetes genomes: a test case for predicting lifestyles and emergence of pathogens.</title>
        <authorList>
            <person name="Haridas S."/>
            <person name="Albert R."/>
            <person name="Binder M."/>
            <person name="Bloem J."/>
            <person name="Labutti K."/>
            <person name="Salamov A."/>
            <person name="Andreopoulos B."/>
            <person name="Baker S."/>
            <person name="Barry K."/>
            <person name="Bills G."/>
            <person name="Bluhm B."/>
            <person name="Cannon C."/>
            <person name="Castanera R."/>
            <person name="Culley D."/>
            <person name="Daum C."/>
            <person name="Ezra D."/>
            <person name="Gonzalez J."/>
            <person name="Henrissat B."/>
            <person name="Kuo A."/>
            <person name="Liang C."/>
            <person name="Lipzen A."/>
            <person name="Lutzoni F."/>
            <person name="Magnuson J."/>
            <person name="Mondo S."/>
            <person name="Nolan M."/>
            <person name="Ohm R."/>
            <person name="Pangilinan J."/>
            <person name="Park H.-J."/>
            <person name="Ramirez L."/>
            <person name="Alfaro M."/>
            <person name="Sun H."/>
            <person name="Tritt A."/>
            <person name="Yoshinaga Y."/>
            <person name="Zwiers L.-H."/>
            <person name="Turgeon B."/>
            <person name="Goodwin S."/>
            <person name="Spatafora J."/>
            <person name="Crous P."/>
            <person name="Grigoriev I."/>
        </authorList>
    </citation>
    <scope>NUCLEOTIDE SEQUENCE</scope>
    <source>
        <strain evidence="3">CBS 122681</strain>
    </source>
</reference>
<dbReference type="AlphaFoldDB" id="A0A6A6TTW2"/>
<proteinExistence type="predicted"/>
<dbReference type="InterPro" id="IPR053169">
    <property type="entry name" value="MUG_Protein"/>
</dbReference>
<dbReference type="OrthoDB" id="4104179at2759"/>
<evidence type="ECO:0000313" key="3">
    <source>
        <dbReference type="EMBL" id="KAF2662064.1"/>
    </source>
</evidence>
<feature type="chain" id="PRO_5025452874" evidence="2">
    <location>
        <begin position="29"/>
        <end position="615"/>
    </location>
</feature>
<dbReference type="Gene3D" id="1.50.10.20">
    <property type="match status" value="1"/>
</dbReference>
<evidence type="ECO:0000313" key="4">
    <source>
        <dbReference type="Proteomes" id="UP000799324"/>
    </source>
</evidence>
<dbReference type="EMBL" id="MU004291">
    <property type="protein sequence ID" value="KAF2662064.1"/>
    <property type="molecule type" value="Genomic_DNA"/>
</dbReference>
<dbReference type="Proteomes" id="UP000799324">
    <property type="component" value="Unassembled WGS sequence"/>
</dbReference>
<evidence type="ECO:0000256" key="2">
    <source>
        <dbReference type="SAM" id="SignalP"/>
    </source>
</evidence>
<evidence type="ECO:0000256" key="1">
    <source>
        <dbReference type="SAM" id="MobiDB-lite"/>
    </source>
</evidence>